<proteinExistence type="predicted"/>
<dbReference type="InterPro" id="IPR002999">
    <property type="entry name" value="Tudor"/>
</dbReference>
<dbReference type="Pfam" id="PF00567">
    <property type="entry name" value="TUDOR"/>
    <property type="match status" value="1"/>
</dbReference>
<keyword evidence="3" id="KW-0067">ATP-binding</keyword>
<dbReference type="InterPro" id="IPR050621">
    <property type="entry name" value="Tudor_domain_containing"/>
</dbReference>
<accession>A0A3M7P9Y6</accession>
<dbReference type="GO" id="GO:0004386">
    <property type="term" value="F:helicase activity"/>
    <property type="evidence" value="ECO:0007669"/>
    <property type="project" value="UniProtKB-KW"/>
</dbReference>
<dbReference type="Gene3D" id="2.40.50.90">
    <property type="match status" value="1"/>
</dbReference>
<comment type="caution">
    <text evidence="3">The sequence shown here is derived from an EMBL/GenBank/DDBJ whole genome shotgun (WGS) entry which is preliminary data.</text>
</comment>
<dbReference type="PROSITE" id="PS50304">
    <property type="entry name" value="TUDOR"/>
    <property type="match status" value="1"/>
</dbReference>
<dbReference type="SUPFAM" id="SSF63748">
    <property type="entry name" value="Tudor/PWWP/MBT"/>
    <property type="match status" value="1"/>
</dbReference>
<keyword evidence="3" id="KW-0347">Helicase</keyword>
<feature type="compositionally biased region" description="Polar residues" evidence="1">
    <location>
        <begin position="41"/>
        <end position="54"/>
    </location>
</feature>
<dbReference type="AlphaFoldDB" id="A0A3M7P9Y6"/>
<dbReference type="EMBL" id="REGN01012324">
    <property type="protein sequence ID" value="RMZ95878.1"/>
    <property type="molecule type" value="Genomic_DNA"/>
</dbReference>
<sequence length="654" mass="75787">MVLPTPGFKILNTEEELPPKRVQLCSGSKVKSSSHLDSTISETASTISDKTTINSEDEEERGKFLDPERYIIEKGQEFMSYQTIQKRFDRTLNISVHSAIYDTDQSLAARLSDPKFLFPAKVDELKSVEVLVTDVIECAHFWVQIVNQERSDDLSFIHQELNIDYELKKMDSEHIHQDSLCVSHYDDSSIGKAFYRAKVLEVYPAKLRADIIFIDYGNKVTRKFQDLFYLADSLKEYQFQAIECKMVNVRPSIFHNPTGQWTKASNQTFNRLVNDNKFVSFEIVLHGLDQNLAYVNLYGVTKSGMHKDFTELLVESGCAEIMSKTEIDLNLSKQYNRKDFYIPSRESDYMPSRPRYFNEDMAIRQAEQSKNKYYHEQSMLSDQDDLKSTVSTNHSSLNLVQEDDFDENDPALYDGYIEIRGPYSPLECNYTSLLNIGQNKKIKVERDSINYVTLDTDPTNDSCRLLLAHEVTLNQMGNTMILRKTSLMPKLPGLPSICTLLFAPSIELRTDHNETMFTGALCGLGFDEQTSMPIYTDNDIELAFDVQIDVNDIIMINSVRMAINMVIGSEQEVQTWTNDEKNLRILQQKACEKLLRLFLRNRTKIQPTYYSKPHRWNQIRKEDLIDPLNQDISMQNKEMYYTYHKVANWNEDDY</sequence>
<feature type="region of interest" description="Disordered" evidence="1">
    <location>
        <begin position="41"/>
        <end position="60"/>
    </location>
</feature>
<keyword evidence="4" id="KW-1185">Reference proteome</keyword>
<dbReference type="OrthoDB" id="66977at2759"/>
<protein>
    <submittedName>
        <fullName evidence="3">ATP-dependent RNA helicase TDRD9</fullName>
    </submittedName>
</protein>
<gene>
    <name evidence="3" type="ORF">BpHYR1_050835</name>
</gene>
<evidence type="ECO:0000313" key="3">
    <source>
        <dbReference type="EMBL" id="RMZ95878.1"/>
    </source>
</evidence>
<organism evidence="3 4">
    <name type="scientific">Brachionus plicatilis</name>
    <name type="common">Marine rotifer</name>
    <name type="synonym">Brachionus muelleri</name>
    <dbReference type="NCBI Taxonomy" id="10195"/>
    <lineage>
        <taxon>Eukaryota</taxon>
        <taxon>Metazoa</taxon>
        <taxon>Spiralia</taxon>
        <taxon>Gnathifera</taxon>
        <taxon>Rotifera</taxon>
        <taxon>Eurotatoria</taxon>
        <taxon>Monogononta</taxon>
        <taxon>Pseudotrocha</taxon>
        <taxon>Ploima</taxon>
        <taxon>Brachionidae</taxon>
        <taxon>Brachionus</taxon>
    </lineage>
</organism>
<dbReference type="InterPro" id="IPR035437">
    <property type="entry name" value="SNase_OB-fold_sf"/>
</dbReference>
<dbReference type="STRING" id="10195.A0A3M7P9Y6"/>
<dbReference type="PANTHER" id="PTHR22948:SF29">
    <property type="entry name" value="FI02030P-RELATED"/>
    <property type="match status" value="1"/>
</dbReference>
<evidence type="ECO:0000259" key="2">
    <source>
        <dbReference type="PROSITE" id="PS50304"/>
    </source>
</evidence>
<dbReference type="Gene3D" id="2.30.30.140">
    <property type="match status" value="1"/>
</dbReference>
<dbReference type="Proteomes" id="UP000276133">
    <property type="component" value="Unassembled WGS sequence"/>
</dbReference>
<evidence type="ECO:0000256" key="1">
    <source>
        <dbReference type="SAM" id="MobiDB-lite"/>
    </source>
</evidence>
<keyword evidence="3" id="KW-0547">Nucleotide-binding</keyword>
<evidence type="ECO:0000313" key="4">
    <source>
        <dbReference type="Proteomes" id="UP000276133"/>
    </source>
</evidence>
<dbReference type="PANTHER" id="PTHR22948">
    <property type="entry name" value="TUDOR DOMAIN CONTAINING PROTEIN"/>
    <property type="match status" value="1"/>
</dbReference>
<keyword evidence="3" id="KW-0378">Hydrolase</keyword>
<reference evidence="3 4" key="1">
    <citation type="journal article" date="2018" name="Sci. Rep.">
        <title>Genomic signatures of local adaptation to the degree of environmental predictability in rotifers.</title>
        <authorList>
            <person name="Franch-Gras L."/>
            <person name="Hahn C."/>
            <person name="Garcia-Roger E.M."/>
            <person name="Carmona M.J."/>
            <person name="Serra M."/>
            <person name="Gomez A."/>
        </authorList>
    </citation>
    <scope>NUCLEOTIDE SEQUENCE [LARGE SCALE GENOMIC DNA]</scope>
    <source>
        <strain evidence="3">HYR1</strain>
    </source>
</reference>
<feature type="domain" description="Tudor" evidence="2">
    <location>
        <begin position="174"/>
        <end position="237"/>
    </location>
</feature>
<name>A0A3M7P9Y6_BRAPC</name>